<feature type="transmembrane region" description="Helical" evidence="7">
    <location>
        <begin position="100"/>
        <end position="120"/>
    </location>
</feature>
<dbReference type="InterPro" id="IPR051068">
    <property type="entry name" value="MFS_Domain-Containing_Protein"/>
</dbReference>
<dbReference type="PANTHER" id="PTHR23510:SF3">
    <property type="entry name" value="MAJOR FACILITATOR SUPERFAMILY DOMAIN-CONTAINING PROTEIN 8"/>
    <property type="match status" value="1"/>
</dbReference>
<dbReference type="Pfam" id="PF07690">
    <property type="entry name" value="MFS_1"/>
    <property type="match status" value="1"/>
</dbReference>
<sequence>MTAGQKRDSTESGSLPKKDVLEKPSTPWKSVYIATVCSFIQEAQFSILLSSMWPYLRKLNPNAEEVQFGYVVAMYSLGQCISAPSLGYWSNRIKQVRLPLLTGFSFMMAGSSIYLLLSFFSPSCVAMAMMAARFVHGCGSGMLVQIKTSRPVNLPSVSKNKQGCSKDFKRYQRPTNLSLSGFTIPPNYSILFVPGP</sequence>
<evidence type="ECO:0000256" key="2">
    <source>
        <dbReference type="ARBA" id="ARBA00022448"/>
    </source>
</evidence>
<evidence type="ECO:0008006" key="10">
    <source>
        <dbReference type="Google" id="ProtNLM"/>
    </source>
</evidence>
<evidence type="ECO:0000313" key="9">
    <source>
        <dbReference type="Proteomes" id="UP000053660"/>
    </source>
</evidence>
<feature type="region of interest" description="Disordered" evidence="6">
    <location>
        <begin position="1"/>
        <end position="21"/>
    </location>
</feature>
<dbReference type="AlphaFoldDB" id="A0A0B1T1L2"/>
<dbReference type="GO" id="GO:0022857">
    <property type="term" value="F:transmembrane transporter activity"/>
    <property type="evidence" value="ECO:0007669"/>
    <property type="project" value="InterPro"/>
</dbReference>
<dbReference type="InterPro" id="IPR036259">
    <property type="entry name" value="MFS_trans_sf"/>
</dbReference>
<keyword evidence="4 7" id="KW-1133">Transmembrane helix</keyword>
<reference evidence="8 9" key="1">
    <citation type="submission" date="2014-03" db="EMBL/GenBank/DDBJ databases">
        <title>Draft genome of the hookworm Oesophagostomum dentatum.</title>
        <authorList>
            <person name="Mitreva M."/>
        </authorList>
    </citation>
    <scope>NUCLEOTIDE SEQUENCE [LARGE SCALE GENOMIC DNA]</scope>
    <source>
        <strain evidence="8 9">OD-Hann</strain>
    </source>
</reference>
<dbReference type="InterPro" id="IPR011701">
    <property type="entry name" value="MFS"/>
</dbReference>
<evidence type="ECO:0000256" key="4">
    <source>
        <dbReference type="ARBA" id="ARBA00022989"/>
    </source>
</evidence>
<dbReference type="OrthoDB" id="370281at2759"/>
<keyword evidence="2" id="KW-0813">Transport</keyword>
<evidence type="ECO:0000313" key="8">
    <source>
        <dbReference type="EMBL" id="KHJ89300.1"/>
    </source>
</evidence>
<dbReference type="GO" id="GO:0012505">
    <property type="term" value="C:endomembrane system"/>
    <property type="evidence" value="ECO:0007669"/>
    <property type="project" value="UniProtKB-SubCell"/>
</dbReference>
<evidence type="ECO:0000256" key="7">
    <source>
        <dbReference type="SAM" id="Phobius"/>
    </source>
</evidence>
<dbReference type="GO" id="GO:0005765">
    <property type="term" value="C:lysosomal membrane"/>
    <property type="evidence" value="ECO:0007669"/>
    <property type="project" value="TreeGrafter"/>
</dbReference>
<evidence type="ECO:0000256" key="6">
    <source>
        <dbReference type="SAM" id="MobiDB-lite"/>
    </source>
</evidence>
<dbReference type="EMBL" id="KN554421">
    <property type="protein sequence ID" value="KHJ89300.1"/>
    <property type="molecule type" value="Genomic_DNA"/>
</dbReference>
<keyword evidence="3 7" id="KW-0812">Transmembrane</keyword>
<dbReference type="Gene3D" id="1.20.1250.20">
    <property type="entry name" value="MFS general substrate transporter like domains"/>
    <property type="match status" value="1"/>
</dbReference>
<name>A0A0B1T1L2_OESDE</name>
<organism evidence="8 9">
    <name type="scientific">Oesophagostomum dentatum</name>
    <name type="common">Nodular worm</name>
    <dbReference type="NCBI Taxonomy" id="61180"/>
    <lineage>
        <taxon>Eukaryota</taxon>
        <taxon>Metazoa</taxon>
        <taxon>Ecdysozoa</taxon>
        <taxon>Nematoda</taxon>
        <taxon>Chromadorea</taxon>
        <taxon>Rhabditida</taxon>
        <taxon>Rhabditina</taxon>
        <taxon>Rhabditomorpha</taxon>
        <taxon>Strongyloidea</taxon>
        <taxon>Strongylidae</taxon>
        <taxon>Oesophagostomum</taxon>
    </lineage>
</organism>
<proteinExistence type="predicted"/>
<accession>A0A0B1T1L2</accession>
<dbReference type="PANTHER" id="PTHR23510">
    <property type="entry name" value="INNER MEMBRANE TRANSPORT PROTEIN YAJR"/>
    <property type="match status" value="1"/>
</dbReference>
<dbReference type="Proteomes" id="UP000053660">
    <property type="component" value="Unassembled WGS sequence"/>
</dbReference>
<keyword evidence="5 7" id="KW-0472">Membrane</keyword>
<dbReference type="SUPFAM" id="SSF103473">
    <property type="entry name" value="MFS general substrate transporter"/>
    <property type="match status" value="1"/>
</dbReference>
<evidence type="ECO:0000256" key="3">
    <source>
        <dbReference type="ARBA" id="ARBA00022692"/>
    </source>
</evidence>
<keyword evidence="9" id="KW-1185">Reference proteome</keyword>
<gene>
    <name evidence="8" type="ORF">OESDEN_10879</name>
</gene>
<evidence type="ECO:0000256" key="1">
    <source>
        <dbReference type="ARBA" id="ARBA00004127"/>
    </source>
</evidence>
<protein>
    <recommendedName>
        <fullName evidence="10">Major facilitator superfamily (MFS) profile domain-containing protein</fullName>
    </recommendedName>
</protein>
<evidence type="ECO:0000256" key="5">
    <source>
        <dbReference type="ARBA" id="ARBA00023136"/>
    </source>
</evidence>
<comment type="subcellular location">
    <subcellularLocation>
        <location evidence="1">Endomembrane system</location>
        <topology evidence="1">Multi-pass membrane protein</topology>
    </subcellularLocation>
</comment>